<dbReference type="OrthoDB" id="1917939at2759"/>
<reference evidence="1" key="1">
    <citation type="submission" date="2021-03" db="EMBL/GenBank/DDBJ databases">
        <authorList>
            <person name="Li Z."/>
            <person name="Yang C."/>
        </authorList>
    </citation>
    <scope>NUCLEOTIDE SEQUENCE</scope>
    <source>
        <strain evidence="1">Dzin_1.0</strain>
        <tissue evidence="1">Leaf</tissue>
    </source>
</reference>
<dbReference type="PANTHER" id="PTHR48221:SF2">
    <property type="entry name" value="ACYL-COA SYNTHETASE FAMILY PROTEIN"/>
    <property type="match status" value="1"/>
</dbReference>
<gene>
    <name evidence="1" type="ORF">J5N97_025661</name>
</gene>
<reference evidence="1" key="2">
    <citation type="journal article" date="2022" name="Hortic Res">
        <title>The genome of Dioscorea zingiberensis sheds light on the biosynthesis, origin and evolution of the medicinally important diosgenin saponins.</title>
        <authorList>
            <person name="Li Y."/>
            <person name="Tan C."/>
            <person name="Li Z."/>
            <person name="Guo J."/>
            <person name="Li S."/>
            <person name="Chen X."/>
            <person name="Wang C."/>
            <person name="Dai X."/>
            <person name="Yang H."/>
            <person name="Song W."/>
            <person name="Hou L."/>
            <person name="Xu J."/>
            <person name="Tong Z."/>
            <person name="Xu A."/>
            <person name="Yuan X."/>
            <person name="Wang W."/>
            <person name="Yang Q."/>
            <person name="Chen L."/>
            <person name="Sun Z."/>
            <person name="Wang K."/>
            <person name="Pan B."/>
            <person name="Chen J."/>
            <person name="Bao Y."/>
            <person name="Liu F."/>
            <person name="Qi X."/>
            <person name="Gang D.R."/>
            <person name="Wen J."/>
            <person name="Li J."/>
        </authorList>
    </citation>
    <scope>NUCLEOTIDE SEQUENCE</scope>
    <source>
        <strain evidence="1">Dzin_1.0</strain>
    </source>
</reference>
<dbReference type="EMBL" id="JAGGNH010000008">
    <property type="protein sequence ID" value="KAJ0964523.1"/>
    <property type="molecule type" value="Genomic_DNA"/>
</dbReference>
<organism evidence="1 2">
    <name type="scientific">Dioscorea zingiberensis</name>
    <dbReference type="NCBI Taxonomy" id="325984"/>
    <lineage>
        <taxon>Eukaryota</taxon>
        <taxon>Viridiplantae</taxon>
        <taxon>Streptophyta</taxon>
        <taxon>Embryophyta</taxon>
        <taxon>Tracheophyta</taxon>
        <taxon>Spermatophyta</taxon>
        <taxon>Magnoliopsida</taxon>
        <taxon>Liliopsida</taxon>
        <taxon>Dioscoreales</taxon>
        <taxon>Dioscoreaceae</taxon>
        <taxon>Dioscorea</taxon>
    </lineage>
</organism>
<evidence type="ECO:0000313" key="2">
    <source>
        <dbReference type="Proteomes" id="UP001085076"/>
    </source>
</evidence>
<dbReference type="PANTHER" id="PTHR48221">
    <property type="entry name" value="ACYL-COA SYNTHETASE FAMILY PROTEIN"/>
    <property type="match status" value="1"/>
</dbReference>
<accession>A0A9D5C1K6</accession>
<comment type="caution">
    <text evidence="1">The sequence shown here is derived from an EMBL/GenBank/DDBJ whole genome shotgun (WGS) entry which is preliminary data.</text>
</comment>
<sequence length="496" mass="54843">MSTLPEITRLFALLASDLRRSNAGDGDGANGGEIAGAVSALTRSLNPDDECQPRVRVLDAALSLMCFKSPEVCRARIESTVQTIVAVLTSLASCKVIRLSGGCGELLQVGNSVSYEDCNELIQACADLVESLEGHGGLSHRLLYAVLKAALSSSHYSSLFPFSSIFFNKNEKGSDDSSERKPLLSKLTYLFPAESSANGHDVVPMRGLASILELKAAIVSAVLDVLSKPMWWGVPMELALKFPFSYAYFPNVHQDLLSILIGPISCERFLELVHHIVMTSSSAEKHIYPSKPSHSNPEHAACDYTTVAYNSTCQQPNLLLIKVPLGILLSCPSDDLDEKNCDLVLHYASTGDILNLEELQSGRNSYYNNHTSCSGGIYGKSALDGIILVFNLIDIVEYISVFLFDCEDTQFDFVGHVRGNVSSYLLHCVKVLNDFQSEQFQIDEFGGRDTLLDLYRRLMHWRDQSKKTFGEYRVFDDFLDNFAKRFCLSSYQDKVS</sequence>
<dbReference type="Proteomes" id="UP001085076">
    <property type="component" value="Miscellaneous, Linkage group lg08"/>
</dbReference>
<proteinExistence type="predicted"/>
<name>A0A9D5C1K6_9LILI</name>
<keyword evidence="2" id="KW-1185">Reference proteome</keyword>
<dbReference type="AlphaFoldDB" id="A0A9D5C1K6"/>
<evidence type="ECO:0000313" key="1">
    <source>
        <dbReference type="EMBL" id="KAJ0964523.1"/>
    </source>
</evidence>
<protein>
    <submittedName>
        <fullName evidence="1">Uncharacterized protein</fullName>
    </submittedName>
</protein>